<dbReference type="EMBL" id="CADCXU010028248">
    <property type="protein sequence ID" value="CAB0014922.1"/>
    <property type="molecule type" value="Genomic_DNA"/>
</dbReference>
<proteinExistence type="predicted"/>
<organism evidence="1 2">
    <name type="scientific">Nesidiocoris tenuis</name>
    <dbReference type="NCBI Taxonomy" id="355587"/>
    <lineage>
        <taxon>Eukaryota</taxon>
        <taxon>Metazoa</taxon>
        <taxon>Ecdysozoa</taxon>
        <taxon>Arthropoda</taxon>
        <taxon>Hexapoda</taxon>
        <taxon>Insecta</taxon>
        <taxon>Pterygota</taxon>
        <taxon>Neoptera</taxon>
        <taxon>Paraneoptera</taxon>
        <taxon>Hemiptera</taxon>
        <taxon>Heteroptera</taxon>
        <taxon>Panheteroptera</taxon>
        <taxon>Cimicomorpha</taxon>
        <taxon>Miridae</taxon>
        <taxon>Dicyphina</taxon>
        <taxon>Nesidiocoris</taxon>
    </lineage>
</organism>
<accession>A0A6H5HG83</accession>
<dbReference type="Proteomes" id="UP000479000">
    <property type="component" value="Unassembled WGS sequence"/>
</dbReference>
<reference evidence="1 2" key="1">
    <citation type="submission" date="2020-02" db="EMBL/GenBank/DDBJ databases">
        <authorList>
            <person name="Ferguson B K."/>
        </authorList>
    </citation>
    <scope>NUCLEOTIDE SEQUENCE [LARGE SCALE GENOMIC DNA]</scope>
</reference>
<gene>
    <name evidence="1" type="ORF">NTEN_LOCUS19322</name>
</gene>
<sequence>MRSRISQKCYRSLDSKFGEKLVQASQMEVNRIQMVTFPDELQRRNCDQQGRDESFYGTDKSDLRVGKFFVLDKISDTGREYAESHLPFKPHGKIFQNKARLSKERQVKTQQDVLGEFGNAQTRTRMRHGRKGVEDDDPKSEVWPCMVWRRMATIGLAGAKRGERADEKNAKRKAYVVACFTSSWSALARAWTIPESLEDSPHLFSGQAMTCCPDRWSSCGSSPIVLRRYCLVTISSIQIFEYQSFVPEWCILTFKNQYWSGEKKIPCRNKDETVIMDELATYLLSKTTNDFESKFPNYSNNIDVGPYNRGN</sequence>
<name>A0A6H5HG83_9HEMI</name>
<protein>
    <submittedName>
        <fullName evidence="1">Uncharacterized protein</fullName>
    </submittedName>
</protein>
<evidence type="ECO:0000313" key="1">
    <source>
        <dbReference type="EMBL" id="CAB0014922.1"/>
    </source>
</evidence>
<keyword evidence="2" id="KW-1185">Reference proteome</keyword>
<dbReference type="AlphaFoldDB" id="A0A6H5HG83"/>
<evidence type="ECO:0000313" key="2">
    <source>
        <dbReference type="Proteomes" id="UP000479000"/>
    </source>
</evidence>